<dbReference type="Pfam" id="PF19453">
    <property type="entry name" value="DUF5991"/>
    <property type="match status" value="1"/>
</dbReference>
<evidence type="ECO:0000256" key="1">
    <source>
        <dbReference type="SAM" id="SignalP"/>
    </source>
</evidence>
<dbReference type="Proteomes" id="UP000234483">
    <property type="component" value="Unassembled WGS sequence"/>
</dbReference>
<name>A0A2N5CS08_9CAUL</name>
<keyword evidence="5" id="KW-1185">Reference proteome</keyword>
<evidence type="ECO:0000313" key="2">
    <source>
        <dbReference type="EMBL" id="AYV46467.1"/>
    </source>
</evidence>
<dbReference type="Proteomes" id="UP000281192">
    <property type="component" value="Chromosome"/>
</dbReference>
<evidence type="ECO:0000313" key="4">
    <source>
        <dbReference type="Proteomes" id="UP000234483"/>
    </source>
</evidence>
<feature type="signal peptide" evidence="1">
    <location>
        <begin position="1"/>
        <end position="25"/>
    </location>
</feature>
<reference evidence="2 5" key="2">
    <citation type="submission" date="2018-01" db="EMBL/GenBank/DDBJ databases">
        <title>Complete genome sequence of Caulobacter flavus RHGG3.</title>
        <authorList>
            <person name="Yang E."/>
        </authorList>
    </citation>
    <scope>NUCLEOTIDE SEQUENCE [LARGE SCALE GENOMIC DNA]</scope>
    <source>
        <strain evidence="2 5">RHGG3</strain>
    </source>
</reference>
<sequence>MFSSLLSGLMAGAMALAAPAPSAPAGGWDGVYAYTQDGGRTAGGSPILVTWRLTLKNGACEFHGEGFQTLETFQCSAHATPSGLEVRFLRYPPPARANRFGVEVYKPGAPLFTLSRLEGRVLTRWTGFVPDEGVARSPAPYFSKVK</sequence>
<evidence type="ECO:0000313" key="3">
    <source>
        <dbReference type="EMBL" id="PLR12764.1"/>
    </source>
</evidence>
<dbReference type="RefSeq" id="WP_101713828.1">
    <property type="nucleotide sequence ID" value="NZ_CP026100.1"/>
</dbReference>
<feature type="chain" id="PRO_5044577829" evidence="1">
    <location>
        <begin position="26"/>
        <end position="146"/>
    </location>
</feature>
<dbReference type="EMBL" id="PJRQ01000030">
    <property type="protein sequence ID" value="PLR12764.1"/>
    <property type="molecule type" value="Genomic_DNA"/>
</dbReference>
<dbReference type="AlphaFoldDB" id="A0A2N5CS08"/>
<protein>
    <submittedName>
        <fullName evidence="3">Uncharacterized protein</fullName>
    </submittedName>
</protein>
<dbReference type="KEGG" id="cfh:C1707_09445"/>
<dbReference type="OrthoDB" id="7567271at2"/>
<gene>
    <name evidence="2" type="ORF">C1707_09445</name>
    <name evidence="3" type="ORF">CFHF_15130</name>
</gene>
<proteinExistence type="predicted"/>
<evidence type="ECO:0000313" key="5">
    <source>
        <dbReference type="Proteomes" id="UP000281192"/>
    </source>
</evidence>
<dbReference type="EMBL" id="CP026100">
    <property type="protein sequence ID" value="AYV46467.1"/>
    <property type="molecule type" value="Genomic_DNA"/>
</dbReference>
<keyword evidence="1" id="KW-0732">Signal</keyword>
<reference evidence="3 4" key="1">
    <citation type="submission" date="2017-12" db="EMBL/GenBank/DDBJ databases">
        <title>The genome sequence of Caulobacter flavus CGMCC1 15093.</title>
        <authorList>
            <person name="Gao J."/>
            <person name="Mao X."/>
            <person name="Sun J."/>
        </authorList>
    </citation>
    <scope>NUCLEOTIDE SEQUENCE [LARGE SCALE GENOMIC DNA]</scope>
    <source>
        <strain evidence="3 4">CGMCC1 15093</strain>
    </source>
</reference>
<accession>A0A2N5CS08</accession>
<dbReference type="InterPro" id="IPR046033">
    <property type="entry name" value="DUF5991"/>
</dbReference>
<organism evidence="3 4">
    <name type="scientific">Caulobacter flavus</name>
    <dbReference type="NCBI Taxonomy" id="1679497"/>
    <lineage>
        <taxon>Bacteria</taxon>
        <taxon>Pseudomonadati</taxon>
        <taxon>Pseudomonadota</taxon>
        <taxon>Alphaproteobacteria</taxon>
        <taxon>Caulobacterales</taxon>
        <taxon>Caulobacteraceae</taxon>
        <taxon>Caulobacter</taxon>
    </lineage>
</organism>